<gene>
    <name evidence="4" type="ORF">SAMN05421812_103175</name>
</gene>
<dbReference type="SUPFAM" id="SSF51735">
    <property type="entry name" value="NAD(P)-binding Rossmann-fold domains"/>
    <property type="match status" value="1"/>
</dbReference>
<evidence type="ECO:0000256" key="3">
    <source>
        <dbReference type="RuleBase" id="RU000363"/>
    </source>
</evidence>
<dbReference type="OrthoDB" id="3212478at2"/>
<comment type="similarity">
    <text evidence="1 3">Belongs to the short-chain dehydrogenases/reductases (SDR) family.</text>
</comment>
<protein>
    <submittedName>
        <fullName evidence="4">Short-chain dehydrogenase</fullName>
    </submittedName>
</protein>
<sequence length="231" mass="24290">MRIEDATVLVTGGNRGIGKSLVAEALARGARKVYAAARNPEAVTNPDAVPVALDITDPASITAAAERLTDVDILINNAGVHLGGEILVDELDKIRREMEVNYFGPLQVSRAFAPILAANNGHLLTINSGLSWAVVPDYSSYSATKAASWMMTNALRLELVAHGVGVTSLHVGWTDTDMVAHRSDEKVPPAQVAREAFAGIEADALEVVVGEGASQLKAALALDPSVLYGAR</sequence>
<organism evidence="4 5">
    <name type="scientific">Asanoa hainanensis</name>
    <dbReference type="NCBI Taxonomy" id="560556"/>
    <lineage>
        <taxon>Bacteria</taxon>
        <taxon>Bacillati</taxon>
        <taxon>Actinomycetota</taxon>
        <taxon>Actinomycetes</taxon>
        <taxon>Micromonosporales</taxon>
        <taxon>Micromonosporaceae</taxon>
        <taxon>Asanoa</taxon>
    </lineage>
</organism>
<dbReference type="PANTHER" id="PTHR44169">
    <property type="entry name" value="NADPH-DEPENDENT 1-ACYLDIHYDROXYACETONE PHOSPHATE REDUCTASE"/>
    <property type="match status" value="1"/>
</dbReference>
<dbReference type="Pfam" id="PF00106">
    <property type="entry name" value="adh_short"/>
    <property type="match status" value="1"/>
</dbReference>
<name>A0A239JY00_9ACTN</name>
<keyword evidence="2" id="KW-0560">Oxidoreductase</keyword>
<reference evidence="4 5" key="1">
    <citation type="submission" date="2017-06" db="EMBL/GenBank/DDBJ databases">
        <authorList>
            <person name="Kim H.J."/>
            <person name="Triplett B.A."/>
        </authorList>
    </citation>
    <scope>NUCLEOTIDE SEQUENCE [LARGE SCALE GENOMIC DNA]</scope>
    <source>
        <strain evidence="4 5">CGMCC 4.5593</strain>
    </source>
</reference>
<dbReference type="EMBL" id="FZPH01000003">
    <property type="protein sequence ID" value="SNT10358.1"/>
    <property type="molecule type" value="Genomic_DNA"/>
</dbReference>
<dbReference type="NCBIfam" id="NF006119">
    <property type="entry name" value="PRK08264.1-5"/>
    <property type="match status" value="1"/>
</dbReference>
<proteinExistence type="inferred from homology"/>
<keyword evidence="5" id="KW-1185">Reference proteome</keyword>
<dbReference type="Proteomes" id="UP000198362">
    <property type="component" value="Unassembled WGS sequence"/>
</dbReference>
<evidence type="ECO:0000256" key="1">
    <source>
        <dbReference type="ARBA" id="ARBA00006484"/>
    </source>
</evidence>
<dbReference type="AlphaFoldDB" id="A0A239JY00"/>
<dbReference type="PRINTS" id="PR00080">
    <property type="entry name" value="SDRFAMILY"/>
</dbReference>
<evidence type="ECO:0000313" key="4">
    <source>
        <dbReference type="EMBL" id="SNT10358.1"/>
    </source>
</evidence>
<evidence type="ECO:0000256" key="2">
    <source>
        <dbReference type="ARBA" id="ARBA00023002"/>
    </source>
</evidence>
<dbReference type="InterPro" id="IPR002347">
    <property type="entry name" value="SDR_fam"/>
</dbReference>
<accession>A0A239JY00</accession>
<dbReference type="PANTHER" id="PTHR44169:SF6">
    <property type="entry name" value="NADPH-DEPENDENT 1-ACYLDIHYDROXYACETONE PHOSPHATE REDUCTASE"/>
    <property type="match status" value="1"/>
</dbReference>
<dbReference type="PRINTS" id="PR00081">
    <property type="entry name" value="GDHRDH"/>
</dbReference>
<dbReference type="PROSITE" id="PS00061">
    <property type="entry name" value="ADH_SHORT"/>
    <property type="match status" value="1"/>
</dbReference>
<dbReference type="InterPro" id="IPR036291">
    <property type="entry name" value="NAD(P)-bd_dom_sf"/>
</dbReference>
<dbReference type="GO" id="GO:0016491">
    <property type="term" value="F:oxidoreductase activity"/>
    <property type="evidence" value="ECO:0007669"/>
    <property type="project" value="UniProtKB-KW"/>
</dbReference>
<evidence type="ECO:0000313" key="5">
    <source>
        <dbReference type="Proteomes" id="UP000198362"/>
    </source>
</evidence>
<dbReference type="Gene3D" id="3.40.50.720">
    <property type="entry name" value="NAD(P)-binding Rossmann-like Domain"/>
    <property type="match status" value="1"/>
</dbReference>
<dbReference type="InterPro" id="IPR020904">
    <property type="entry name" value="Sc_DH/Rdtase_CS"/>
</dbReference>